<keyword evidence="2" id="KW-1185">Reference proteome</keyword>
<accession>A0ACC2P4P3</accession>
<proteinExistence type="predicted"/>
<reference evidence="1" key="1">
    <citation type="submission" date="2023-04" db="EMBL/GenBank/DDBJ databases">
        <title>A chromosome-level genome assembly of the parasitoid wasp Eretmocerus hayati.</title>
        <authorList>
            <person name="Zhong Y."/>
            <person name="Liu S."/>
            <person name="Liu Y."/>
        </authorList>
    </citation>
    <scope>NUCLEOTIDE SEQUENCE</scope>
    <source>
        <strain evidence="1">ZJU_SS_LIU_2023</strain>
    </source>
</reference>
<dbReference type="Proteomes" id="UP001239111">
    <property type="component" value="Chromosome 2"/>
</dbReference>
<protein>
    <submittedName>
        <fullName evidence="1">Uncharacterized protein</fullName>
    </submittedName>
</protein>
<dbReference type="EMBL" id="CM056742">
    <property type="protein sequence ID" value="KAJ8678088.1"/>
    <property type="molecule type" value="Genomic_DNA"/>
</dbReference>
<name>A0ACC2P4P3_9HYME</name>
<evidence type="ECO:0000313" key="2">
    <source>
        <dbReference type="Proteomes" id="UP001239111"/>
    </source>
</evidence>
<organism evidence="1 2">
    <name type="scientific">Eretmocerus hayati</name>
    <dbReference type="NCBI Taxonomy" id="131215"/>
    <lineage>
        <taxon>Eukaryota</taxon>
        <taxon>Metazoa</taxon>
        <taxon>Ecdysozoa</taxon>
        <taxon>Arthropoda</taxon>
        <taxon>Hexapoda</taxon>
        <taxon>Insecta</taxon>
        <taxon>Pterygota</taxon>
        <taxon>Neoptera</taxon>
        <taxon>Endopterygota</taxon>
        <taxon>Hymenoptera</taxon>
        <taxon>Apocrita</taxon>
        <taxon>Proctotrupomorpha</taxon>
        <taxon>Chalcidoidea</taxon>
        <taxon>Aphelinidae</taxon>
        <taxon>Aphelininae</taxon>
        <taxon>Eretmocerus</taxon>
    </lineage>
</organism>
<gene>
    <name evidence="1" type="ORF">QAD02_013875</name>
</gene>
<evidence type="ECO:0000313" key="1">
    <source>
        <dbReference type="EMBL" id="KAJ8678088.1"/>
    </source>
</evidence>
<sequence length="153" mass="18107">MDKDQLLGIRAAQFASDEKRLVQELHELRLRQKDILQELANIRVEEQRIYEKRLAHYNWRDSIVNESIHESTLVHTTPFREVPSREHRGIIRVKRVEPPLILESLTSKKWPVINLSKKFKTTTNQYDDIARDAQNGNESKEQTQIKSLSYMLE</sequence>
<comment type="caution">
    <text evidence="1">The sequence shown here is derived from an EMBL/GenBank/DDBJ whole genome shotgun (WGS) entry which is preliminary data.</text>
</comment>